<proteinExistence type="predicted"/>
<protein>
    <recommendedName>
        <fullName evidence="1">Zinc-ribbon domain-containing protein</fullName>
    </recommendedName>
</protein>
<evidence type="ECO:0000313" key="2">
    <source>
        <dbReference type="EMBL" id="AEB68721.1"/>
    </source>
</evidence>
<organism evidence="2 3">
    <name type="scientific">Methanothrix soehngenii (strain ATCC 5969 / DSM 3671 / JCM 10134 / NBRC 103675 / OCM 69 / GP-6)</name>
    <name type="common">Methanosaeta concilii</name>
    <dbReference type="NCBI Taxonomy" id="990316"/>
    <lineage>
        <taxon>Archaea</taxon>
        <taxon>Methanobacteriati</taxon>
        <taxon>Methanobacteriota</taxon>
        <taxon>Stenosarchaea group</taxon>
        <taxon>Methanomicrobia</taxon>
        <taxon>Methanotrichales</taxon>
        <taxon>Methanotrichaceae</taxon>
        <taxon>Methanothrix</taxon>
    </lineage>
</organism>
<dbReference type="GeneID" id="62500951"/>
<name>F4BXP3_METSG</name>
<dbReference type="RefSeq" id="WP_013719760.1">
    <property type="nucleotide sequence ID" value="NC_015416.1"/>
</dbReference>
<evidence type="ECO:0000313" key="3">
    <source>
        <dbReference type="Proteomes" id="UP000007807"/>
    </source>
</evidence>
<reference evidence="2 3" key="1">
    <citation type="journal article" date="2011" name="J. Bacteriol.">
        <title>Complete genome sequence of Methanosaeta concilii, a specialist in aceticlastic methanogenesis.</title>
        <authorList>
            <person name="Barber R.D."/>
            <person name="Zhang L."/>
            <person name="Harnack M."/>
            <person name="Olson M.V."/>
            <person name="Kaul R."/>
            <person name="Ingram-Smith C."/>
            <person name="Smith K.S."/>
        </authorList>
    </citation>
    <scope>NUCLEOTIDE SEQUENCE [LARGE SCALE GENOMIC DNA]</scope>
    <source>
        <strain evidence="3">ATCC 5969 / DSM 3671 / JCM 10134 / NBRC 103675 / OCM 69 / GP-6</strain>
    </source>
</reference>
<dbReference type="HOGENOM" id="CLU_1521862_0_0_2"/>
<dbReference type="KEGG" id="mcj:MCON_2208"/>
<gene>
    <name evidence="2" type="ordered locus">MCON_2208</name>
</gene>
<sequence>MPYCWKCGSEYQEGSNFCQSCGYNLGAASDAHQHTDSSVSKMERWTGEYAYDKSGLFKSLLSQISGASRNTVAFSADLVFDGNRLSGTMKEVNTFLTVYGEDSPRYLISNISGYIDGNEIIFDKNYDGGGGYGHTVRYKGKFDADVENIFGAWVYHGEKGNFKMSRISKVLPTSLI</sequence>
<dbReference type="InterPro" id="IPR026870">
    <property type="entry name" value="Zinc_ribbon_dom"/>
</dbReference>
<evidence type="ECO:0000259" key="1">
    <source>
        <dbReference type="Pfam" id="PF13240"/>
    </source>
</evidence>
<dbReference type="AlphaFoldDB" id="F4BXP3"/>
<dbReference type="EMBL" id="CP002565">
    <property type="protein sequence ID" value="AEB68721.1"/>
    <property type="molecule type" value="Genomic_DNA"/>
</dbReference>
<feature type="domain" description="Zinc-ribbon" evidence="1">
    <location>
        <begin position="3"/>
        <end position="25"/>
    </location>
</feature>
<accession>F4BXP3</accession>
<dbReference type="Proteomes" id="UP000007807">
    <property type="component" value="Chromosome"/>
</dbReference>
<dbReference type="OrthoDB" id="53394at2157"/>
<dbReference type="InParanoid" id="F4BXP3"/>
<keyword evidence="3" id="KW-1185">Reference proteome</keyword>
<dbReference type="Pfam" id="PF13240">
    <property type="entry name" value="Zn_Ribbon_1"/>
    <property type="match status" value="1"/>
</dbReference>